<dbReference type="AlphaFoldDB" id="A0A7W3P4Q9"/>
<organism evidence="1 2">
    <name type="scientific">Microlunatus kandeliicorticis</name>
    <dbReference type="NCBI Taxonomy" id="1759536"/>
    <lineage>
        <taxon>Bacteria</taxon>
        <taxon>Bacillati</taxon>
        <taxon>Actinomycetota</taxon>
        <taxon>Actinomycetes</taxon>
        <taxon>Propionibacteriales</taxon>
        <taxon>Propionibacteriaceae</taxon>
        <taxon>Microlunatus</taxon>
    </lineage>
</organism>
<comment type="caution">
    <text evidence="1">The sequence shown here is derived from an EMBL/GenBank/DDBJ whole genome shotgun (WGS) entry which is preliminary data.</text>
</comment>
<dbReference type="Proteomes" id="UP000523079">
    <property type="component" value="Unassembled WGS sequence"/>
</dbReference>
<proteinExistence type="predicted"/>
<evidence type="ECO:0000313" key="1">
    <source>
        <dbReference type="EMBL" id="MBA8793171.1"/>
    </source>
</evidence>
<dbReference type="EMBL" id="JACGWT010000001">
    <property type="protein sequence ID" value="MBA8793171.1"/>
    <property type="molecule type" value="Genomic_DNA"/>
</dbReference>
<dbReference type="RefSeq" id="WP_182558709.1">
    <property type="nucleotide sequence ID" value="NZ_JACGWT010000001.1"/>
</dbReference>
<sequence length="211" mass="23849">MTTEVEERGRARIPDDARALDHWVFGPLTVTAHDTLEPVYEESYWRLYEGAFGPLRTEAAARQVLDRDEFSEEMTDPRVTKYLVWDDDGAAGMTTLTQDLSTVPWISPHFYAARYPDHAARDAIFYLGFILVRPGLRSSRVFHRLMDVVTDRISAADGVVGYDICAFNITTLNFADRIETVVGRRHPAAFAEVDSQHYFTTDFLVAGPPAD</sequence>
<dbReference type="SUPFAM" id="SSF55729">
    <property type="entry name" value="Acyl-CoA N-acyltransferases (Nat)"/>
    <property type="match status" value="1"/>
</dbReference>
<gene>
    <name evidence="1" type="ORF">FHX74_000765</name>
</gene>
<dbReference type="InterPro" id="IPR016181">
    <property type="entry name" value="Acyl_CoA_acyltransferase"/>
</dbReference>
<protein>
    <recommendedName>
        <fullName evidence="3">N-acetyltransferase domain-containing protein</fullName>
    </recommendedName>
</protein>
<name>A0A7W3P4Q9_9ACTN</name>
<keyword evidence="2" id="KW-1185">Reference proteome</keyword>
<reference evidence="1 2" key="1">
    <citation type="submission" date="2020-07" db="EMBL/GenBank/DDBJ databases">
        <title>Sequencing the genomes of 1000 actinobacteria strains.</title>
        <authorList>
            <person name="Klenk H.-P."/>
        </authorList>
    </citation>
    <scope>NUCLEOTIDE SEQUENCE [LARGE SCALE GENOMIC DNA]</scope>
    <source>
        <strain evidence="1 2">DSM 100723</strain>
    </source>
</reference>
<evidence type="ECO:0000313" key="2">
    <source>
        <dbReference type="Proteomes" id="UP000523079"/>
    </source>
</evidence>
<evidence type="ECO:0008006" key="3">
    <source>
        <dbReference type="Google" id="ProtNLM"/>
    </source>
</evidence>
<accession>A0A7W3P4Q9</accession>
<dbReference type="Gene3D" id="3.40.630.30">
    <property type="match status" value="1"/>
</dbReference>